<dbReference type="InterPro" id="IPR017866">
    <property type="entry name" value="Succ-CoA_synthase_bsu_CS"/>
</dbReference>
<dbReference type="GO" id="GO:0005524">
    <property type="term" value="F:ATP binding"/>
    <property type="evidence" value="ECO:0007669"/>
    <property type="project" value="UniProtKB-UniRule"/>
</dbReference>
<feature type="binding site" evidence="7">
    <location>
        <begin position="408"/>
        <end position="410"/>
    </location>
    <ligand>
        <name>substrate</name>
        <note>ligand shared with subunit alpha</note>
    </ligand>
</feature>
<dbReference type="WBParaSite" id="BXY_0024100.1">
    <property type="protein sequence ID" value="BXY_0024100.1"/>
    <property type="gene ID" value="BXY_0024100"/>
</dbReference>
<dbReference type="Pfam" id="PF00549">
    <property type="entry name" value="Ligase_CoA"/>
    <property type="match status" value="1"/>
</dbReference>
<dbReference type="InterPro" id="IPR013650">
    <property type="entry name" value="ATP-grasp_succ-CoA_synth-type"/>
</dbReference>
<dbReference type="InterPro" id="IPR016102">
    <property type="entry name" value="Succinyl-CoA_synth-like"/>
</dbReference>
<dbReference type="PROSITE" id="PS01217">
    <property type="entry name" value="SUCCINYL_COA_LIG_3"/>
    <property type="match status" value="1"/>
</dbReference>
<dbReference type="FunFam" id="3.40.50.261:FF:000001">
    <property type="entry name" value="Succinate--CoA ligase [ADP-forming] subunit beta"/>
    <property type="match status" value="1"/>
</dbReference>
<comment type="subunit">
    <text evidence="7 8">Heterodimer of an alpha and a beta subunit.</text>
</comment>
<protein>
    <recommendedName>
        <fullName evidence="7">Succinate--CoA ligase [ADP-forming] subunit beta, mitochondrial</fullName>
        <ecNumber evidence="7">6.2.1.5</ecNumber>
    </recommendedName>
    <alternativeName>
        <fullName evidence="7">Succinyl-CoA synthetase beta chain</fullName>
        <shortName evidence="7">SCS-beta</shortName>
    </alternativeName>
</protein>
<feature type="binding site" evidence="7">
    <location>
        <position position="298"/>
    </location>
    <ligand>
        <name>Mg(2+)</name>
        <dbReference type="ChEBI" id="CHEBI:18420"/>
    </ligand>
</feature>
<feature type="binding site" evidence="7">
    <location>
        <begin position="129"/>
        <end position="131"/>
    </location>
    <ligand>
        <name>ATP</name>
        <dbReference type="ChEBI" id="CHEBI:30616"/>
    </ligand>
</feature>
<dbReference type="Gene3D" id="3.40.50.261">
    <property type="entry name" value="Succinyl-CoA synthetase domains"/>
    <property type="match status" value="1"/>
</dbReference>
<dbReference type="GO" id="GO:0000287">
    <property type="term" value="F:magnesium ion binding"/>
    <property type="evidence" value="ECO:0007669"/>
    <property type="project" value="UniProtKB-UniRule"/>
</dbReference>
<comment type="subcellular location">
    <subcellularLocation>
        <location evidence="7">Mitochondrion</location>
    </subcellularLocation>
</comment>
<dbReference type="InterPro" id="IPR013815">
    <property type="entry name" value="ATP_grasp_subdomain_1"/>
</dbReference>
<keyword evidence="7" id="KW-0067">ATP-binding</keyword>
<feature type="binding site" evidence="7">
    <location>
        <position position="122"/>
    </location>
    <ligand>
        <name>ATP</name>
        <dbReference type="ChEBI" id="CHEBI:30616"/>
    </ligand>
</feature>
<dbReference type="EC" id="6.2.1.5" evidence="7"/>
<dbReference type="GO" id="GO:0006104">
    <property type="term" value="P:succinyl-CoA metabolic process"/>
    <property type="evidence" value="ECO:0007669"/>
    <property type="project" value="TreeGrafter"/>
</dbReference>
<comment type="function">
    <text evidence="7">Succinyl-CoA synthetase functions in the citric acid cycle (TCA), coupling the hydrolysis of succinyl-CoA to the synthesis of ATP and thus represents the only step of substrate-level phosphorylation in the TCA. The beta subunit provides nucleotide specificity of the enzyme and binds the substrate succinate, while the binding sites for coenzyme A and phosphate are found in the alpha subunit.</text>
</comment>
<dbReference type="Pfam" id="PF08442">
    <property type="entry name" value="ATP-grasp_2"/>
    <property type="match status" value="1"/>
</dbReference>
<dbReference type="PIRSF" id="PIRSF001554">
    <property type="entry name" value="SucCS_beta"/>
    <property type="match status" value="1"/>
</dbReference>
<evidence type="ECO:0000259" key="9">
    <source>
        <dbReference type="Pfam" id="PF00549"/>
    </source>
</evidence>
<dbReference type="SUPFAM" id="SSF56059">
    <property type="entry name" value="Glutathione synthetase ATP-binding domain-like"/>
    <property type="match status" value="1"/>
</dbReference>
<feature type="binding site" evidence="7">
    <location>
        <position position="351"/>
    </location>
    <ligand>
        <name>substrate</name>
        <note>ligand shared with subunit alpha</note>
    </ligand>
</feature>
<evidence type="ECO:0000256" key="6">
    <source>
        <dbReference type="ARBA" id="ARBA00022842"/>
    </source>
</evidence>
<comment type="similarity">
    <text evidence="7 8">Belongs to the succinate/malate CoA ligase beta subunit family.</text>
</comment>
<dbReference type="PANTHER" id="PTHR11815:SF10">
    <property type="entry name" value="SUCCINATE--COA LIGASE [GDP-FORMING] SUBUNIT BETA, MITOCHONDRIAL"/>
    <property type="match status" value="1"/>
</dbReference>
<accession>A0A1I7RHR2</accession>
<dbReference type="GO" id="GO:0006099">
    <property type="term" value="P:tricarboxylic acid cycle"/>
    <property type="evidence" value="ECO:0007669"/>
    <property type="project" value="UniProtKB-UniRule"/>
</dbReference>
<keyword evidence="2 7" id="KW-0816">Tricarboxylic acid cycle</keyword>
<dbReference type="InterPro" id="IPR005809">
    <property type="entry name" value="Succ_CoA_ligase-like_bsu"/>
</dbReference>
<evidence type="ECO:0000256" key="1">
    <source>
        <dbReference type="ARBA" id="ARBA00005064"/>
    </source>
</evidence>
<sequence length="484" mass="52890">MKSCVYISTSSYKVSFEFWFSIKQSFCASCALASNKQNEGSSLPLRETAAASRETEMLRNALHKVSRTYSLVGKRYLNLQEFQSKEILDKNGCTVQKFFVVENFKDAERKFDENGYDEYAVKAQILAGGRGKGRFIGGPKDLGGVFITKDKSAAKKACSEMIGKRLVTAQTGKDGTLVNKVMVADSVHICRETYLALLLDRESNAPVVVVSAAGGMDIEEVAEKHPEKIIKESIDIRKGITREQSLKLATALEFKGELKEKTADEIERLYKLMLKIDATQIEINPLAETSDKRVFCIDAKLNFDDNAEFRQKEIFDSAAEDDQSHDPREVKAKACNLNFIGLDGDIACLVNGAGLAMATMDMIKLSGGEPANFLDVGGAVTEKQVFEAFQILTSSPDTKAVLVNIFGGIVNCKTIASGIIAAVKKAGLQVPLVVRLEGTNAEEAHKMLKESKLPLQTAQNLVTAAKMAVEAAYETSLKKMSVTA</sequence>
<organism evidence="11 12">
    <name type="scientific">Bursaphelenchus xylophilus</name>
    <name type="common">Pinewood nematode worm</name>
    <name type="synonym">Aphelenchoides xylophilus</name>
    <dbReference type="NCBI Taxonomy" id="6326"/>
    <lineage>
        <taxon>Eukaryota</taxon>
        <taxon>Metazoa</taxon>
        <taxon>Ecdysozoa</taxon>
        <taxon>Nematoda</taxon>
        <taxon>Chromadorea</taxon>
        <taxon>Rhabditida</taxon>
        <taxon>Tylenchina</taxon>
        <taxon>Tylenchomorpha</taxon>
        <taxon>Aphelenchoidea</taxon>
        <taxon>Aphelenchoididae</taxon>
        <taxon>Bursaphelenchus</taxon>
    </lineage>
</organism>
<dbReference type="NCBIfam" id="NF001913">
    <property type="entry name" value="PRK00696.1"/>
    <property type="match status" value="1"/>
</dbReference>
<keyword evidence="5 7" id="KW-0547">Nucleotide-binding</keyword>
<keyword evidence="4 7" id="KW-0479">Metal-binding</keyword>
<dbReference type="AlphaFoldDB" id="A0A1I7RHR2"/>
<evidence type="ECO:0000256" key="7">
    <source>
        <dbReference type="HAMAP-Rule" id="MF_03219"/>
    </source>
</evidence>
<feature type="domain" description="ATP-grasp fold succinyl-CoA synthetase-type" evidence="10">
    <location>
        <begin position="78"/>
        <end position="287"/>
    </location>
</feature>
<comment type="pathway">
    <text evidence="1 7">Carbohydrate metabolism; tricarboxylic acid cycle; succinate from succinyl-CoA (ligase route): step 1/1.</text>
</comment>
<evidence type="ECO:0000256" key="2">
    <source>
        <dbReference type="ARBA" id="ARBA00022532"/>
    </source>
</evidence>
<reference evidence="12" key="1">
    <citation type="submission" date="2016-11" db="UniProtKB">
        <authorList>
            <consortium name="WormBaseParasite"/>
        </authorList>
    </citation>
    <scope>IDENTIFICATION</scope>
</reference>
<dbReference type="SUPFAM" id="SSF52210">
    <property type="entry name" value="Succinyl-CoA synthetase domains"/>
    <property type="match status" value="1"/>
</dbReference>
<dbReference type="eggNOG" id="KOG1447">
    <property type="taxonomic scope" value="Eukaryota"/>
</dbReference>
<evidence type="ECO:0000259" key="10">
    <source>
        <dbReference type="Pfam" id="PF08442"/>
    </source>
</evidence>
<dbReference type="GO" id="GO:0042709">
    <property type="term" value="C:succinate-CoA ligase complex"/>
    <property type="evidence" value="ECO:0007669"/>
    <property type="project" value="TreeGrafter"/>
</dbReference>
<evidence type="ECO:0000256" key="8">
    <source>
        <dbReference type="RuleBase" id="RU361258"/>
    </source>
</evidence>
<comment type="cofactor">
    <cofactor evidence="7">
        <name>Mg(2+)</name>
        <dbReference type="ChEBI" id="CHEBI:18420"/>
    </cofactor>
    <text evidence="7">Binds 1 Mg(2+) ion per subunit.</text>
</comment>
<keyword evidence="3 7" id="KW-0436">Ligase</keyword>
<dbReference type="Proteomes" id="UP000095284">
    <property type="component" value="Unplaced"/>
</dbReference>
<proteinExistence type="inferred from homology"/>
<feature type="binding site" evidence="7">
    <location>
        <position position="192"/>
    </location>
    <ligand>
        <name>ATP</name>
        <dbReference type="ChEBI" id="CHEBI:30616"/>
    </ligand>
</feature>
<name>A0A1I7RHR2_BURXY</name>
<evidence type="ECO:0000313" key="12">
    <source>
        <dbReference type="WBParaSite" id="BXY_0024100.1"/>
    </source>
</evidence>
<dbReference type="PANTHER" id="PTHR11815">
    <property type="entry name" value="SUCCINYL-COA SYNTHETASE BETA CHAIN"/>
    <property type="match status" value="1"/>
</dbReference>
<dbReference type="Gene3D" id="3.30.1490.20">
    <property type="entry name" value="ATP-grasp fold, A domain"/>
    <property type="match status" value="1"/>
</dbReference>
<feature type="domain" description="ATP-citrate synthase/succinyl-CoA ligase C-terminal" evidence="9">
    <location>
        <begin position="349"/>
        <end position="469"/>
    </location>
</feature>
<dbReference type="GO" id="GO:0005739">
    <property type="term" value="C:mitochondrion"/>
    <property type="evidence" value="ECO:0007669"/>
    <property type="project" value="UniProtKB-SubCell"/>
</dbReference>
<dbReference type="UniPathway" id="UPA00223">
    <property type="reaction ID" value="UER00999"/>
</dbReference>
<evidence type="ECO:0000313" key="11">
    <source>
        <dbReference type="Proteomes" id="UP000095284"/>
    </source>
</evidence>
<feature type="binding site" evidence="7">
    <location>
        <position position="284"/>
    </location>
    <ligand>
        <name>Mg(2+)</name>
        <dbReference type="ChEBI" id="CHEBI:18420"/>
    </ligand>
</feature>
<dbReference type="Gene3D" id="3.30.470.20">
    <property type="entry name" value="ATP-grasp fold, B domain"/>
    <property type="match status" value="1"/>
</dbReference>
<dbReference type="NCBIfam" id="TIGR01016">
    <property type="entry name" value="sucCoAbeta"/>
    <property type="match status" value="1"/>
</dbReference>
<dbReference type="GO" id="GO:0004776">
    <property type="term" value="F:succinate-CoA ligase (GDP-forming) activity"/>
    <property type="evidence" value="ECO:0007669"/>
    <property type="project" value="TreeGrafter"/>
</dbReference>
<evidence type="ECO:0000256" key="3">
    <source>
        <dbReference type="ARBA" id="ARBA00022598"/>
    </source>
</evidence>
<dbReference type="FunFam" id="3.30.1490.20:FF:000002">
    <property type="entry name" value="Succinate--CoA ligase [ADP-forming] subunit beta"/>
    <property type="match status" value="1"/>
</dbReference>
<dbReference type="GO" id="GO:0004775">
    <property type="term" value="F:succinate-CoA ligase (ADP-forming) activity"/>
    <property type="evidence" value="ECO:0007669"/>
    <property type="project" value="UniProtKB-UniRule"/>
</dbReference>
<dbReference type="InterPro" id="IPR005811">
    <property type="entry name" value="SUCC_ACL_C"/>
</dbReference>
<keyword evidence="7" id="KW-0496">Mitochondrion</keyword>
<dbReference type="HAMAP" id="MF_00558">
    <property type="entry name" value="Succ_CoA_beta"/>
    <property type="match status" value="1"/>
</dbReference>
<evidence type="ECO:0000256" key="5">
    <source>
        <dbReference type="ARBA" id="ARBA00022741"/>
    </source>
</evidence>
<keyword evidence="6 7" id="KW-0460">Magnesium</keyword>
<comment type="catalytic activity">
    <reaction evidence="7">
        <text>succinate + ATP + CoA = succinyl-CoA + ADP + phosphate</text>
        <dbReference type="Rhea" id="RHEA:17661"/>
        <dbReference type="ChEBI" id="CHEBI:30031"/>
        <dbReference type="ChEBI" id="CHEBI:30616"/>
        <dbReference type="ChEBI" id="CHEBI:43474"/>
        <dbReference type="ChEBI" id="CHEBI:57287"/>
        <dbReference type="ChEBI" id="CHEBI:57292"/>
        <dbReference type="ChEBI" id="CHEBI:456216"/>
        <dbReference type="EC" id="6.2.1.5"/>
    </reaction>
</comment>
<evidence type="ECO:0000256" key="4">
    <source>
        <dbReference type="ARBA" id="ARBA00022723"/>
    </source>
</evidence>
<dbReference type="FunFam" id="3.30.470.20:FF:000002">
    <property type="entry name" value="Succinate--CoA ligase [ADP-forming] subunit beta"/>
    <property type="match status" value="1"/>
</dbReference>